<dbReference type="Proteomes" id="UP001152795">
    <property type="component" value="Unassembled WGS sequence"/>
</dbReference>
<accession>A0A6S7IXP4</accession>
<evidence type="ECO:0000313" key="5">
    <source>
        <dbReference type="EMBL" id="CAB4022626.1"/>
    </source>
</evidence>
<comment type="caution">
    <text evidence="5">The sequence shown here is derived from an EMBL/GenBank/DDBJ whole genome shotgun (WGS) entry which is preliminary data.</text>
</comment>
<evidence type="ECO:0000313" key="6">
    <source>
        <dbReference type="Proteomes" id="UP001152795"/>
    </source>
</evidence>
<dbReference type="PROSITE" id="PS50850">
    <property type="entry name" value="MFS"/>
    <property type="match status" value="1"/>
</dbReference>
<evidence type="ECO:0000256" key="4">
    <source>
        <dbReference type="ARBA" id="ARBA00023136"/>
    </source>
</evidence>
<keyword evidence="4" id="KW-0472">Membrane</keyword>
<name>A0A6S7IXP4_PARCT</name>
<reference evidence="5" key="1">
    <citation type="submission" date="2020-04" db="EMBL/GenBank/DDBJ databases">
        <authorList>
            <person name="Alioto T."/>
            <person name="Alioto T."/>
            <person name="Gomez Garrido J."/>
        </authorList>
    </citation>
    <scope>NUCLEOTIDE SEQUENCE</scope>
    <source>
        <strain evidence="5">A484AB</strain>
    </source>
</reference>
<evidence type="ECO:0000256" key="2">
    <source>
        <dbReference type="ARBA" id="ARBA00022692"/>
    </source>
</evidence>
<dbReference type="GO" id="GO:0016020">
    <property type="term" value="C:membrane"/>
    <property type="evidence" value="ECO:0007669"/>
    <property type="project" value="UniProtKB-SubCell"/>
</dbReference>
<proteinExistence type="predicted"/>
<protein>
    <submittedName>
        <fullName evidence="5">Organic cation transporter -like</fullName>
    </submittedName>
</protein>
<dbReference type="InterPro" id="IPR036259">
    <property type="entry name" value="MFS_trans_sf"/>
</dbReference>
<dbReference type="InterPro" id="IPR005828">
    <property type="entry name" value="MFS_sugar_transport-like"/>
</dbReference>
<keyword evidence="6" id="KW-1185">Reference proteome</keyword>
<dbReference type="InterPro" id="IPR020846">
    <property type="entry name" value="MFS_dom"/>
</dbReference>
<dbReference type="AlphaFoldDB" id="A0A6S7IXP4"/>
<dbReference type="PANTHER" id="PTHR24064">
    <property type="entry name" value="SOLUTE CARRIER FAMILY 22 MEMBER"/>
    <property type="match status" value="1"/>
</dbReference>
<evidence type="ECO:0000256" key="1">
    <source>
        <dbReference type="ARBA" id="ARBA00004141"/>
    </source>
</evidence>
<comment type="subcellular location">
    <subcellularLocation>
        <location evidence="1">Membrane</location>
        <topology evidence="1">Multi-pass membrane protein</topology>
    </subcellularLocation>
</comment>
<keyword evidence="2" id="KW-0812">Transmembrane</keyword>
<dbReference type="OrthoDB" id="5296287at2759"/>
<dbReference type="EMBL" id="CACRXK020012064">
    <property type="protein sequence ID" value="CAB4022626.1"/>
    <property type="molecule type" value="Genomic_DNA"/>
</dbReference>
<organism evidence="5 6">
    <name type="scientific">Paramuricea clavata</name>
    <name type="common">Red gorgonian</name>
    <name type="synonym">Violescent sea-whip</name>
    <dbReference type="NCBI Taxonomy" id="317549"/>
    <lineage>
        <taxon>Eukaryota</taxon>
        <taxon>Metazoa</taxon>
        <taxon>Cnidaria</taxon>
        <taxon>Anthozoa</taxon>
        <taxon>Octocorallia</taxon>
        <taxon>Malacalcyonacea</taxon>
        <taxon>Plexauridae</taxon>
        <taxon>Paramuricea</taxon>
    </lineage>
</organism>
<dbReference type="GO" id="GO:0022857">
    <property type="term" value="F:transmembrane transporter activity"/>
    <property type="evidence" value="ECO:0007669"/>
    <property type="project" value="InterPro"/>
</dbReference>
<gene>
    <name evidence="5" type="ORF">PACLA_8A041314</name>
</gene>
<dbReference type="Gene3D" id="1.20.1250.20">
    <property type="entry name" value="MFS general substrate transporter like domains"/>
    <property type="match status" value="1"/>
</dbReference>
<dbReference type="Pfam" id="PF00083">
    <property type="entry name" value="Sugar_tr"/>
    <property type="match status" value="1"/>
</dbReference>
<dbReference type="SUPFAM" id="SSF103473">
    <property type="entry name" value="MFS general substrate transporter"/>
    <property type="match status" value="1"/>
</dbReference>
<dbReference type="CDD" id="cd17317">
    <property type="entry name" value="MFS_SLC22"/>
    <property type="match status" value="1"/>
</dbReference>
<keyword evidence="3" id="KW-1133">Transmembrane helix</keyword>
<evidence type="ECO:0000256" key="3">
    <source>
        <dbReference type="ARBA" id="ARBA00022989"/>
    </source>
</evidence>
<sequence length="533" mass="60005">MKSPDIERLLDTLGQPGRLQSISCFCLFVNLWVVMTNHMSSVFFAAKTEYSCIDKNTSSHVLPLLSRNGQAETDECSILINNNTEKCTVWDYHLPDGETTIISEFDLVCDDAYKSDLTTTIYFAGVMMGGVVFGILADKYGRKRVVISTLFLSGIVGVVTFVLRTYVAYVVLRFFLGFFMQGVQNSSFVLTMEMLPMKYRAKGGILFVGSGVFGVLLLDFLAFVIQDWKYVQLCTGLLPFLQVLVLWFLPGSLRWNIVQKNIREAEAIIQRTVTFNKLTFPQKLFDEIKNVALNKKNDVQDEQKKGNAIDIFRSPTLRKITFILFLNWFTFALGYYGLAFHISHLFGNKYLNFAISSIMDAIFESNLLWIVPRYGRRRPLTISFFICAVANVVCSIVASQSVSTSMKYLGTTMAIIGKSMIACSISIGYTYTSELYPTVVRNGSLGMNIFWARVGGMAAPQIFFLGTYTSKFVPYTILTALTLLCGFSTLLLPETNNTGMSDRLEISMTSLLDQQDDLINSDRTKFQCYETSI</sequence>